<evidence type="ECO:0000313" key="3">
    <source>
        <dbReference type="EMBL" id="ARO72753.1"/>
    </source>
</evidence>
<dbReference type="AlphaFoldDB" id="A0A288W5F4"/>
<dbReference type="EMBL" id="KY574583">
    <property type="protein sequence ID" value="ARO73286.1"/>
    <property type="molecule type" value="Genomic_DNA"/>
</dbReference>
<dbReference type="EMBL" id="KY574566">
    <property type="protein sequence ID" value="ARO73017.1"/>
    <property type="molecule type" value="Genomic_DNA"/>
</dbReference>
<evidence type="ECO:0000256" key="1">
    <source>
        <dbReference type="SAM" id="Phobius"/>
    </source>
</evidence>
<evidence type="ECO:0000313" key="9">
    <source>
        <dbReference type="EMBL" id="ARO73301.1"/>
    </source>
</evidence>
<dbReference type="InterPro" id="IPR029044">
    <property type="entry name" value="Nucleotide-diphossugar_trans"/>
</dbReference>
<keyword evidence="1" id="KW-0812">Transmembrane</keyword>
<dbReference type="Gene3D" id="3.90.550.10">
    <property type="entry name" value="Spore Coat Polysaccharide Biosynthesis Protein SpsA, Chain A"/>
    <property type="match status" value="1"/>
</dbReference>
<organism evidence="7">
    <name type="scientific">Escherichia albertii</name>
    <dbReference type="NCBI Taxonomy" id="208962"/>
    <lineage>
        <taxon>Bacteria</taxon>
        <taxon>Pseudomonadati</taxon>
        <taxon>Pseudomonadota</taxon>
        <taxon>Gammaproteobacteria</taxon>
        <taxon>Enterobacterales</taxon>
        <taxon>Enterobacteriaceae</taxon>
        <taxon>Escherichia</taxon>
    </lineage>
</organism>
<feature type="transmembrane region" description="Helical" evidence="1">
    <location>
        <begin position="238"/>
        <end position="259"/>
    </location>
</feature>
<dbReference type="EMBL" id="KY574585">
    <property type="protein sequence ID" value="ARO73316.1"/>
    <property type="molecule type" value="Genomic_DNA"/>
</dbReference>
<evidence type="ECO:0000313" key="7">
    <source>
        <dbReference type="EMBL" id="ARO73109.1"/>
    </source>
</evidence>
<evidence type="ECO:0000313" key="11">
    <source>
        <dbReference type="EMBL" id="ARO73331.1"/>
    </source>
</evidence>
<evidence type="ECO:0000313" key="6">
    <source>
        <dbReference type="EMBL" id="ARO73017.1"/>
    </source>
</evidence>
<sequence length="279" mass="33384">MHEEYNDTLSIVFCALYDDWLKNKELIHRSFEHFVKIWEERCFFILIIQDAKQRKIELAFKNMHIFYMQERGISLARNRGVEEACTLNSRWIIFHDASICWTEEAVGFLFKNRFSKISPKVKLKFQLIEEKPSTDVQGEIRKINPVYDTYVGSVLFEVQSIAKIRFNIFHGPGQNTIYKSGEDVLFFFDYFSMKKNFCVYESKTAYIYHPPREKDFSKHKIYAKGQGRVFKILLKEYFSIRLLMDCILFFGNALVRCIFFRKNSFYILKERCVGFFCED</sequence>
<dbReference type="RefSeq" id="WP_059242133.1">
    <property type="nucleotide sequence ID" value="NZ_BBVH01000021.1"/>
</dbReference>
<dbReference type="EMBL" id="KY574542">
    <property type="protein sequence ID" value="ARO72639.1"/>
    <property type="molecule type" value="Genomic_DNA"/>
</dbReference>
<protein>
    <submittedName>
        <fullName evidence="7">Glycosyltransferase</fullName>
    </submittedName>
</protein>
<keyword evidence="1" id="KW-0472">Membrane</keyword>
<name>A0A288W5F4_ESCAL</name>
<evidence type="ECO:0000313" key="4">
    <source>
        <dbReference type="EMBL" id="ARO72788.1"/>
    </source>
</evidence>
<dbReference type="EMBL" id="KY574572">
    <property type="protein sequence ID" value="ARO73109.1"/>
    <property type="molecule type" value="Genomic_DNA"/>
</dbReference>
<keyword evidence="7" id="KW-0808">Transferase</keyword>
<evidence type="ECO:0000313" key="10">
    <source>
        <dbReference type="EMBL" id="ARO73316.1"/>
    </source>
</evidence>
<dbReference type="EMBL" id="KY574587">
    <property type="protein sequence ID" value="ARO73346.1"/>
    <property type="molecule type" value="Genomic_DNA"/>
</dbReference>
<evidence type="ECO:0000313" key="2">
    <source>
        <dbReference type="EMBL" id="ARO72639.1"/>
    </source>
</evidence>
<dbReference type="SUPFAM" id="SSF53448">
    <property type="entry name" value="Nucleotide-diphospho-sugar transferases"/>
    <property type="match status" value="1"/>
</dbReference>
<dbReference type="EMBL" id="KY574563">
    <property type="protein sequence ID" value="ARO72970.1"/>
    <property type="molecule type" value="Genomic_DNA"/>
</dbReference>
<dbReference type="EMBL" id="KY574552">
    <property type="protein sequence ID" value="ARO72788.1"/>
    <property type="molecule type" value="Genomic_DNA"/>
</dbReference>
<evidence type="ECO:0000313" key="5">
    <source>
        <dbReference type="EMBL" id="ARO72970.1"/>
    </source>
</evidence>
<dbReference type="EMBL" id="KY574586">
    <property type="protein sequence ID" value="ARO73331.1"/>
    <property type="molecule type" value="Genomic_DNA"/>
</dbReference>
<keyword evidence="1" id="KW-1133">Transmembrane helix</keyword>
<reference evidence="7" key="1">
    <citation type="journal article" date="2017" name="Carbohydr. Res.">
        <title>Structure and gene cluster of the O-antigen of Escherichia albertii O1 resembling the O-antigen of Pseudomonas aeruginosa O5.</title>
        <authorList>
            <person name="Zheng H."/>
            <person name="Shashkov A.S."/>
            <person name="Xiong Y."/>
            <person name="Naumenko O.I."/>
            <person name="Wang H."/>
            <person name="Senchenkova S.N."/>
            <person name="Wang J."/>
            <person name="Knirel Y.A."/>
        </authorList>
    </citation>
    <scope>NUCLEOTIDE SEQUENCE</scope>
    <source>
        <strain evidence="2">BBVH01.1_seq</strain>
        <strain evidence="3">BBVW01.1_seq</strain>
        <strain evidence="4">BBWD01.1_seq</strain>
        <strain evidence="5">SP140152</strain>
        <strain evidence="6">SP140618</strain>
        <strain evidence="7">SP140692</strain>
        <strain evidence="8">SP140837</strain>
        <strain evidence="9">SP140839</strain>
        <strain evidence="10">SP150020</strain>
        <strain evidence="11">SP150021</strain>
        <strain evidence="12">SP150027</strain>
    </source>
</reference>
<evidence type="ECO:0000313" key="8">
    <source>
        <dbReference type="EMBL" id="ARO73286.1"/>
    </source>
</evidence>
<evidence type="ECO:0000313" key="12">
    <source>
        <dbReference type="EMBL" id="ARO73346.1"/>
    </source>
</evidence>
<dbReference type="GO" id="GO:0016740">
    <property type="term" value="F:transferase activity"/>
    <property type="evidence" value="ECO:0007669"/>
    <property type="project" value="UniProtKB-KW"/>
</dbReference>
<dbReference type="EMBL" id="KY574584">
    <property type="protein sequence ID" value="ARO73301.1"/>
    <property type="molecule type" value="Genomic_DNA"/>
</dbReference>
<dbReference type="EMBL" id="KY574549">
    <property type="protein sequence ID" value="ARO72753.1"/>
    <property type="molecule type" value="Genomic_DNA"/>
</dbReference>
<proteinExistence type="predicted"/>
<accession>A0A288W5F4</accession>